<keyword evidence="2" id="KW-1185">Reference proteome</keyword>
<dbReference type="EMBL" id="AWSJ01000351">
    <property type="protein sequence ID" value="ERI05636.1"/>
    <property type="molecule type" value="Genomic_DNA"/>
</dbReference>
<gene>
    <name evidence="1" type="ORF">HMPREF0083_05631</name>
</gene>
<dbReference type="Proteomes" id="UP000016511">
    <property type="component" value="Unassembled WGS sequence"/>
</dbReference>
<name>U1Y3Z0_ANEAE</name>
<protein>
    <submittedName>
        <fullName evidence="1">Uncharacterized protein</fullName>
    </submittedName>
</protein>
<comment type="caution">
    <text evidence="1">The sequence shown here is derived from an EMBL/GenBank/DDBJ whole genome shotgun (WGS) entry which is preliminary data.</text>
</comment>
<accession>U1Y3Z0</accession>
<dbReference type="AlphaFoldDB" id="U1Y3Z0"/>
<dbReference type="HOGENOM" id="CLU_3211715_0_0_9"/>
<evidence type="ECO:0000313" key="2">
    <source>
        <dbReference type="Proteomes" id="UP000016511"/>
    </source>
</evidence>
<sequence>MFCGPAWPGQKAALYASVQETNRRPFGARCGDDPLWSILDNQHPWSLIIQHA</sequence>
<proteinExistence type="predicted"/>
<organism evidence="1 2">
    <name type="scientific">Aneurinibacillus aneurinilyticus ATCC 12856</name>
    <dbReference type="NCBI Taxonomy" id="649747"/>
    <lineage>
        <taxon>Bacteria</taxon>
        <taxon>Bacillati</taxon>
        <taxon>Bacillota</taxon>
        <taxon>Bacilli</taxon>
        <taxon>Bacillales</taxon>
        <taxon>Paenibacillaceae</taxon>
        <taxon>Aneurinibacillus group</taxon>
        <taxon>Aneurinibacillus</taxon>
    </lineage>
</organism>
<reference evidence="1 2" key="1">
    <citation type="submission" date="2013-08" db="EMBL/GenBank/DDBJ databases">
        <authorList>
            <person name="Weinstock G."/>
            <person name="Sodergren E."/>
            <person name="Wylie T."/>
            <person name="Fulton L."/>
            <person name="Fulton R."/>
            <person name="Fronick C."/>
            <person name="O'Laughlin M."/>
            <person name="Godfrey J."/>
            <person name="Miner T."/>
            <person name="Herter B."/>
            <person name="Appelbaum E."/>
            <person name="Cordes M."/>
            <person name="Lek S."/>
            <person name="Wollam A."/>
            <person name="Pepin K.H."/>
            <person name="Palsikar V.B."/>
            <person name="Mitreva M."/>
            <person name="Wilson R.K."/>
        </authorList>
    </citation>
    <scope>NUCLEOTIDE SEQUENCE [LARGE SCALE GENOMIC DNA]</scope>
    <source>
        <strain evidence="1 2">ATCC 12856</strain>
    </source>
</reference>
<evidence type="ECO:0000313" key="1">
    <source>
        <dbReference type="EMBL" id="ERI05636.1"/>
    </source>
</evidence>